<sequence length="64" mass="7484">MKYQRKQIRVYQDGEYRYTTDNNAGNRPWFGKTWTVATPRPGEIAAAHVWDRDDGGTSRWHISA</sequence>
<accession>A0A6M3IY70</accession>
<gene>
    <name evidence="2" type="ORF">MM415A00556_0009</name>
    <name evidence="1" type="ORF">MM415B00751_0012</name>
</gene>
<evidence type="ECO:0000313" key="1">
    <source>
        <dbReference type="EMBL" id="QJA62576.1"/>
    </source>
</evidence>
<dbReference type="AlphaFoldDB" id="A0A6M3IY70"/>
<dbReference type="EMBL" id="MT142454">
    <property type="protein sequence ID" value="QJA81289.1"/>
    <property type="molecule type" value="Genomic_DNA"/>
</dbReference>
<name>A0A6M3IY70_9ZZZZ</name>
<proteinExistence type="predicted"/>
<reference evidence="1" key="1">
    <citation type="submission" date="2020-03" db="EMBL/GenBank/DDBJ databases">
        <title>The deep terrestrial virosphere.</title>
        <authorList>
            <person name="Holmfeldt K."/>
            <person name="Nilsson E."/>
            <person name="Simone D."/>
            <person name="Lopez-Fernandez M."/>
            <person name="Wu X."/>
            <person name="de Brujin I."/>
            <person name="Lundin D."/>
            <person name="Andersson A."/>
            <person name="Bertilsson S."/>
            <person name="Dopson M."/>
        </authorList>
    </citation>
    <scope>NUCLEOTIDE SEQUENCE</scope>
    <source>
        <strain evidence="2">MM415A00556</strain>
        <strain evidence="1">MM415B00751</strain>
    </source>
</reference>
<evidence type="ECO:0000313" key="2">
    <source>
        <dbReference type="EMBL" id="QJA81289.1"/>
    </source>
</evidence>
<dbReference type="EMBL" id="MT141475">
    <property type="protein sequence ID" value="QJA62576.1"/>
    <property type="molecule type" value="Genomic_DNA"/>
</dbReference>
<organism evidence="1">
    <name type="scientific">viral metagenome</name>
    <dbReference type="NCBI Taxonomy" id="1070528"/>
    <lineage>
        <taxon>unclassified sequences</taxon>
        <taxon>metagenomes</taxon>
        <taxon>organismal metagenomes</taxon>
    </lineage>
</organism>
<protein>
    <submittedName>
        <fullName evidence="1">Uncharacterized protein</fullName>
    </submittedName>
</protein>